<sequence length="95" mass="11175">MKQLGLGEEANVQINEHLPTFLQNVRATPQTPEQQRFFVVPQREVKHNTDKNRGNMDHGNGPEHEQVSRKHEPWDCSTTMRKTRKCMELFHKILN</sequence>
<evidence type="ECO:0000313" key="3">
    <source>
        <dbReference type="Proteomes" id="UP000499080"/>
    </source>
</evidence>
<name>A0A4Y2H675_ARAVE</name>
<accession>A0A4Y2H675</accession>
<keyword evidence="3" id="KW-1185">Reference proteome</keyword>
<evidence type="ECO:0000256" key="1">
    <source>
        <dbReference type="SAM" id="MobiDB-lite"/>
    </source>
</evidence>
<organism evidence="2 3">
    <name type="scientific">Araneus ventricosus</name>
    <name type="common">Orbweaver spider</name>
    <name type="synonym">Epeira ventricosa</name>
    <dbReference type="NCBI Taxonomy" id="182803"/>
    <lineage>
        <taxon>Eukaryota</taxon>
        <taxon>Metazoa</taxon>
        <taxon>Ecdysozoa</taxon>
        <taxon>Arthropoda</taxon>
        <taxon>Chelicerata</taxon>
        <taxon>Arachnida</taxon>
        <taxon>Araneae</taxon>
        <taxon>Araneomorphae</taxon>
        <taxon>Entelegynae</taxon>
        <taxon>Araneoidea</taxon>
        <taxon>Araneidae</taxon>
        <taxon>Araneus</taxon>
    </lineage>
</organism>
<feature type="compositionally biased region" description="Basic and acidic residues" evidence="1">
    <location>
        <begin position="43"/>
        <end position="74"/>
    </location>
</feature>
<comment type="caution">
    <text evidence="2">The sequence shown here is derived from an EMBL/GenBank/DDBJ whole genome shotgun (WGS) entry which is preliminary data.</text>
</comment>
<evidence type="ECO:0000313" key="2">
    <source>
        <dbReference type="EMBL" id="GBM60416.1"/>
    </source>
</evidence>
<feature type="region of interest" description="Disordered" evidence="1">
    <location>
        <begin position="43"/>
        <end position="76"/>
    </location>
</feature>
<gene>
    <name evidence="2" type="ORF">AVEN_206653_1</name>
</gene>
<dbReference type="Proteomes" id="UP000499080">
    <property type="component" value="Unassembled WGS sequence"/>
</dbReference>
<dbReference type="AlphaFoldDB" id="A0A4Y2H675"/>
<proteinExistence type="predicted"/>
<reference evidence="2 3" key="1">
    <citation type="journal article" date="2019" name="Sci. Rep.">
        <title>Orb-weaving spider Araneus ventricosus genome elucidates the spidroin gene catalogue.</title>
        <authorList>
            <person name="Kono N."/>
            <person name="Nakamura H."/>
            <person name="Ohtoshi R."/>
            <person name="Moran D.A.P."/>
            <person name="Shinohara A."/>
            <person name="Yoshida Y."/>
            <person name="Fujiwara M."/>
            <person name="Mori M."/>
            <person name="Tomita M."/>
            <person name="Arakawa K."/>
        </authorList>
    </citation>
    <scope>NUCLEOTIDE SEQUENCE [LARGE SCALE GENOMIC DNA]</scope>
</reference>
<protein>
    <submittedName>
        <fullName evidence="2">Uncharacterized protein</fullName>
    </submittedName>
</protein>
<dbReference type="EMBL" id="BGPR01001722">
    <property type="protein sequence ID" value="GBM60416.1"/>
    <property type="molecule type" value="Genomic_DNA"/>
</dbReference>